<proteinExistence type="inferred from homology"/>
<evidence type="ECO:0000259" key="12">
    <source>
        <dbReference type="Pfam" id="PF01225"/>
    </source>
</evidence>
<dbReference type="GO" id="GO:0008766">
    <property type="term" value="F:UDP-N-acetylmuramoylalanyl-D-glutamyl-2,6-diaminopimelate-D-alanyl-D-alanine ligase activity"/>
    <property type="evidence" value="ECO:0007669"/>
    <property type="project" value="RHEA"/>
</dbReference>
<evidence type="ECO:0000259" key="14">
    <source>
        <dbReference type="Pfam" id="PF08245"/>
    </source>
</evidence>
<comment type="function">
    <text evidence="10 11">Involved in cell wall formation. Catalyzes the final step in the synthesis of UDP-N-acetylmuramoyl-pentapeptide, the precursor of murein.</text>
</comment>
<dbReference type="InterPro" id="IPR036565">
    <property type="entry name" value="Mur-like_cat_sf"/>
</dbReference>
<keyword evidence="6 10" id="KW-0133">Cell shape</keyword>
<keyword evidence="3 10" id="KW-0132">Cell division</keyword>
<keyword evidence="9 10" id="KW-0961">Cell wall biogenesis/degradation</keyword>
<sequence length="452" mass="50027">MLFTTNWISTLFNNYKGVATDEIKINEIVTDSRMPSTKSLFIPIQGENFDGHDYIKEAFNNGAIAAFWNKSKEVPSFLPTEFPLFYVEDTLEALQKLAAAYRSEINPVVIGITGSNGKTTTKDLVASVMKTTYKTHATNGNFNNEIGLPLTILAMPRETEMLVLEMGMSNFGEIERLSKIALPDYAIITNIGESHIEYLGTRKGIAKAKTEIVKGMTDKGYLLIDGDEALLSELHNRNHVITCGFKAGNDVEIKNTIISHNHTEFNLADNSTFSIPLLGKHHALNATLAITLAKQLKIADHTIQQALSSLQLTSMRFEMIAGKNGVSIINDAYNASPTSMKAAIEVVKQMEGFSTKILILGDILELGEHSQTFHESVSEVIDGSISVLFTLGDQAKMISEKVNSKTEGTIVKHFTTKEELVDDLAFYLKEDTLLLFKASRGMQFEKMIEQIN</sequence>
<evidence type="ECO:0000256" key="4">
    <source>
        <dbReference type="ARBA" id="ARBA00022741"/>
    </source>
</evidence>
<dbReference type="EMBL" id="CP022437">
    <property type="protein sequence ID" value="ASN05852.1"/>
    <property type="molecule type" value="Genomic_DNA"/>
</dbReference>
<dbReference type="InterPro" id="IPR051046">
    <property type="entry name" value="MurCDEF_CellWall_CoF430Synth"/>
</dbReference>
<dbReference type="Pfam" id="PF08245">
    <property type="entry name" value="Mur_ligase_M"/>
    <property type="match status" value="1"/>
</dbReference>
<evidence type="ECO:0000256" key="5">
    <source>
        <dbReference type="ARBA" id="ARBA00022840"/>
    </source>
</evidence>
<comment type="catalytic activity">
    <reaction evidence="10 11">
        <text>D-alanyl-D-alanine + UDP-N-acetyl-alpha-D-muramoyl-L-alanyl-gamma-D-glutamyl-meso-2,6-diaminopimelate + ATP = UDP-N-acetyl-alpha-D-muramoyl-L-alanyl-gamma-D-glutamyl-meso-2,6-diaminopimeloyl-D-alanyl-D-alanine + ADP + phosphate + H(+)</text>
        <dbReference type="Rhea" id="RHEA:28374"/>
        <dbReference type="ChEBI" id="CHEBI:15378"/>
        <dbReference type="ChEBI" id="CHEBI:30616"/>
        <dbReference type="ChEBI" id="CHEBI:43474"/>
        <dbReference type="ChEBI" id="CHEBI:57822"/>
        <dbReference type="ChEBI" id="CHEBI:61386"/>
        <dbReference type="ChEBI" id="CHEBI:83905"/>
        <dbReference type="ChEBI" id="CHEBI:456216"/>
        <dbReference type="EC" id="6.3.2.10"/>
    </reaction>
</comment>
<keyword evidence="2 10" id="KW-0436">Ligase</keyword>
<protein>
    <recommendedName>
        <fullName evidence="10 11">UDP-N-acetylmuramoyl-tripeptide--D-alanyl-D-alanine ligase</fullName>
        <ecNumber evidence="10 11">6.3.2.10</ecNumber>
    </recommendedName>
    <alternativeName>
        <fullName evidence="10">D-alanyl-D-alanine-adding enzyme</fullName>
    </alternativeName>
</protein>
<dbReference type="NCBIfam" id="TIGR01143">
    <property type="entry name" value="murF"/>
    <property type="match status" value="1"/>
</dbReference>
<dbReference type="InterPro" id="IPR005863">
    <property type="entry name" value="UDP-N-AcMur_synth"/>
</dbReference>
<dbReference type="Gene3D" id="3.90.190.20">
    <property type="entry name" value="Mur ligase, C-terminal domain"/>
    <property type="match status" value="1"/>
</dbReference>
<evidence type="ECO:0000256" key="2">
    <source>
        <dbReference type="ARBA" id="ARBA00022598"/>
    </source>
</evidence>
<gene>
    <name evidence="10" type="primary">murF</name>
    <name evidence="15" type="ORF">CFK40_12940</name>
</gene>
<dbReference type="GO" id="GO:0047480">
    <property type="term" value="F:UDP-N-acetylmuramoyl-tripeptide-D-alanyl-D-alanine ligase activity"/>
    <property type="evidence" value="ECO:0007669"/>
    <property type="project" value="UniProtKB-UniRule"/>
</dbReference>
<dbReference type="SUPFAM" id="SSF53623">
    <property type="entry name" value="MurD-like peptide ligases, catalytic domain"/>
    <property type="match status" value="1"/>
</dbReference>
<dbReference type="Gene3D" id="3.40.1390.10">
    <property type="entry name" value="MurE/MurF, N-terminal domain"/>
    <property type="match status" value="1"/>
</dbReference>
<dbReference type="InterPro" id="IPR036615">
    <property type="entry name" value="Mur_ligase_C_dom_sf"/>
</dbReference>
<evidence type="ECO:0000256" key="3">
    <source>
        <dbReference type="ARBA" id="ARBA00022618"/>
    </source>
</evidence>
<dbReference type="InterPro" id="IPR004101">
    <property type="entry name" value="Mur_ligase_C"/>
</dbReference>
<dbReference type="EC" id="6.3.2.10" evidence="10 11"/>
<dbReference type="UniPathway" id="UPA00219"/>
<dbReference type="GO" id="GO:0005524">
    <property type="term" value="F:ATP binding"/>
    <property type="evidence" value="ECO:0007669"/>
    <property type="project" value="UniProtKB-UniRule"/>
</dbReference>
<reference evidence="15 16" key="1">
    <citation type="journal article" date="2003" name="Int. J. Syst. Evol. Microbiol.">
        <title>Virgibacillus carmonensis sp. nov., Virgibacillus necropolis sp. nov. and Virgibacillus picturae sp. nov., three novel species isolated from deteriorated mural paintings, transfer of the species of the genus salibacillus to Virgibacillus, as Virgibacillus marismortui comb. nov. and Virgibacillus salexigens comb. nov., and emended description of the genus Virgibacillus.</title>
        <authorList>
            <person name="Heyrman J."/>
            <person name="Logan N.A."/>
            <person name="Busse H.J."/>
            <person name="Balcaen A."/>
            <person name="Lebbe L."/>
            <person name="Rodriguez-Diaz M."/>
            <person name="Swings J."/>
            <person name="De Vos P."/>
        </authorList>
    </citation>
    <scope>NUCLEOTIDE SEQUENCE [LARGE SCALE GENOMIC DNA]</scope>
    <source>
        <strain evidence="15 16">LMG 19488</strain>
    </source>
</reference>
<dbReference type="Proteomes" id="UP000204391">
    <property type="component" value="Chromosome"/>
</dbReference>
<evidence type="ECO:0000313" key="15">
    <source>
        <dbReference type="EMBL" id="ASN05852.1"/>
    </source>
</evidence>
<feature type="domain" description="Mur ligase C-terminal" evidence="13">
    <location>
        <begin position="315"/>
        <end position="440"/>
    </location>
</feature>
<keyword evidence="4 10" id="KW-0547">Nucleotide-binding</keyword>
<dbReference type="Pfam" id="PF01225">
    <property type="entry name" value="Mur_ligase"/>
    <property type="match status" value="1"/>
</dbReference>
<dbReference type="PANTHER" id="PTHR43024">
    <property type="entry name" value="UDP-N-ACETYLMURAMOYL-TRIPEPTIDE--D-ALANYL-D-ALANINE LIGASE"/>
    <property type="match status" value="1"/>
</dbReference>
<dbReference type="GO" id="GO:0008360">
    <property type="term" value="P:regulation of cell shape"/>
    <property type="evidence" value="ECO:0007669"/>
    <property type="project" value="UniProtKB-KW"/>
</dbReference>
<dbReference type="GO" id="GO:0051301">
    <property type="term" value="P:cell division"/>
    <property type="evidence" value="ECO:0007669"/>
    <property type="project" value="UniProtKB-KW"/>
</dbReference>
<evidence type="ECO:0000256" key="7">
    <source>
        <dbReference type="ARBA" id="ARBA00022984"/>
    </source>
</evidence>
<keyword evidence="7 10" id="KW-0573">Peptidoglycan synthesis</keyword>
<evidence type="ECO:0000256" key="1">
    <source>
        <dbReference type="ARBA" id="ARBA00022490"/>
    </source>
</evidence>
<feature type="domain" description="Mur ligase N-terminal catalytic" evidence="12">
    <location>
        <begin position="25"/>
        <end position="102"/>
    </location>
</feature>
<keyword evidence="16" id="KW-1185">Reference proteome</keyword>
<name>A0A221ME12_9BACI</name>
<dbReference type="InterPro" id="IPR035911">
    <property type="entry name" value="MurE/MurF_N"/>
</dbReference>
<evidence type="ECO:0000259" key="13">
    <source>
        <dbReference type="Pfam" id="PF02875"/>
    </source>
</evidence>
<keyword evidence="8 10" id="KW-0131">Cell cycle</keyword>
<comment type="pathway">
    <text evidence="10 11">Cell wall biogenesis; peptidoglycan biosynthesis.</text>
</comment>
<evidence type="ECO:0000256" key="9">
    <source>
        <dbReference type="ARBA" id="ARBA00023316"/>
    </source>
</evidence>
<accession>A0A221ME12</accession>
<dbReference type="Gene3D" id="3.40.1190.10">
    <property type="entry name" value="Mur-like, catalytic domain"/>
    <property type="match status" value="1"/>
</dbReference>
<dbReference type="HAMAP" id="MF_02019">
    <property type="entry name" value="MurF"/>
    <property type="match status" value="1"/>
</dbReference>
<evidence type="ECO:0000256" key="11">
    <source>
        <dbReference type="RuleBase" id="RU004136"/>
    </source>
</evidence>
<dbReference type="SUPFAM" id="SSF63418">
    <property type="entry name" value="MurE/MurF N-terminal domain"/>
    <property type="match status" value="1"/>
</dbReference>
<evidence type="ECO:0000256" key="8">
    <source>
        <dbReference type="ARBA" id="ARBA00023306"/>
    </source>
</evidence>
<dbReference type="RefSeq" id="WP_089532700.1">
    <property type="nucleotide sequence ID" value="NZ_CP022437.1"/>
</dbReference>
<dbReference type="InterPro" id="IPR013221">
    <property type="entry name" value="Mur_ligase_cen"/>
</dbReference>
<dbReference type="InterPro" id="IPR000713">
    <property type="entry name" value="Mur_ligase_N"/>
</dbReference>
<evidence type="ECO:0000256" key="10">
    <source>
        <dbReference type="HAMAP-Rule" id="MF_02019"/>
    </source>
</evidence>
<organism evidence="15 16">
    <name type="scientific">Virgibacillus necropolis</name>
    <dbReference type="NCBI Taxonomy" id="163877"/>
    <lineage>
        <taxon>Bacteria</taxon>
        <taxon>Bacillati</taxon>
        <taxon>Bacillota</taxon>
        <taxon>Bacilli</taxon>
        <taxon>Bacillales</taxon>
        <taxon>Bacillaceae</taxon>
        <taxon>Virgibacillus</taxon>
    </lineage>
</organism>
<dbReference type="GO" id="GO:0009252">
    <property type="term" value="P:peptidoglycan biosynthetic process"/>
    <property type="evidence" value="ECO:0007669"/>
    <property type="project" value="UniProtKB-UniRule"/>
</dbReference>
<dbReference type="AlphaFoldDB" id="A0A221ME12"/>
<comment type="subcellular location">
    <subcellularLocation>
        <location evidence="10 11">Cytoplasm</location>
    </subcellularLocation>
</comment>
<dbReference type="SUPFAM" id="SSF53244">
    <property type="entry name" value="MurD-like peptide ligases, peptide-binding domain"/>
    <property type="match status" value="1"/>
</dbReference>
<feature type="domain" description="Mur ligase central" evidence="14">
    <location>
        <begin position="112"/>
        <end position="293"/>
    </location>
</feature>
<keyword evidence="1 10" id="KW-0963">Cytoplasm</keyword>
<dbReference type="GO" id="GO:0005737">
    <property type="term" value="C:cytoplasm"/>
    <property type="evidence" value="ECO:0007669"/>
    <property type="project" value="UniProtKB-SubCell"/>
</dbReference>
<dbReference type="GO" id="GO:0071555">
    <property type="term" value="P:cell wall organization"/>
    <property type="evidence" value="ECO:0007669"/>
    <property type="project" value="UniProtKB-KW"/>
</dbReference>
<dbReference type="KEGG" id="vne:CFK40_12940"/>
<dbReference type="OrthoDB" id="9801978at2"/>
<feature type="binding site" evidence="10">
    <location>
        <begin position="114"/>
        <end position="120"/>
    </location>
    <ligand>
        <name>ATP</name>
        <dbReference type="ChEBI" id="CHEBI:30616"/>
    </ligand>
</feature>
<evidence type="ECO:0000256" key="6">
    <source>
        <dbReference type="ARBA" id="ARBA00022960"/>
    </source>
</evidence>
<dbReference type="Pfam" id="PF02875">
    <property type="entry name" value="Mur_ligase_C"/>
    <property type="match status" value="1"/>
</dbReference>
<comment type="similarity">
    <text evidence="10">Belongs to the MurCDEF family. MurF subfamily.</text>
</comment>
<evidence type="ECO:0000313" key="16">
    <source>
        <dbReference type="Proteomes" id="UP000204391"/>
    </source>
</evidence>
<keyword evidence="5 10" id="KW-0067">ATP-binding</keyword>
<dbReference type="PANTHER" id="PTHR43024:SF1">
    <property type="entry name" value="UDP-N-ACETYLMURAMOYL-TRIPEPTIDE--D-ALANYL-D-ALANINE LIGASE"/>
    <property type="match status" value="1"/>
</dbReference>